<dbReference type="GO" id="GO:0000166">
    <property type="term" value="F:nucleotide binding"/>
    <property type="evidence" value="ECO:0007669"/>
    <property type="project" value="InterPro"/>
</dbReference>
<dbReference type="InterPro" id="IPR036291">
    <property type="entry name" value="NAD(P)-bd_dom_sf"/>
</dbReference>
<keyword evidence="4" id="KW-1185">Reference proteome</keyword>
<feature type="region of interest" description="Disordered" evidence="1">
    <location>
        <begin position="78"/>
        <end position="109"/>
    </location>
</feature>
<organism evidence="3 4">
    <name type="scientific">Phytohabitans flavus</name>
    <dbReference type="NCBI Taxonomy" id="1076124"/>
    <lineage>
        <taxon>Bacteria</taxon>
        <taxon>Bacillati</taxon>
        <taxon>Actinomycetota</taxon>
        <taxon>Actinomycetes</taxon>
        <taxon>Micromonosporales</taxon>
        <taxon>Micromonosporaceae</taxon>
    </lineage>
</organism>
<dbReference type="InterPro" id="IPR000683">
    <property type="entry name" value="Gfo/Idh/MocA-like_OxRdtase_N"/>
</dbReference>
<dbReference type="Pfam" id="PF01408">
    <property type="entry name" value="GFO_IDH_MocA"/>
    <property type="match status" value="1"/>
</dbReference>
<dbReference type="EMBL" id="AP022870">
    <property type="protein sequence ID" value="BCB75899.1"/>
    <property type="molecule type" value="Genomic_DNA"/>
</dbReference>
<evidence type="ECO:0000256" key="1">
    <source>
        <dbReference type="SAM" id="MobiDB-lite"/>
    </source>
</evidence>
<evidence type="ECO:0000313" key="4">
    <source>
        <dbReference type="Proteomes" id="UP000502508"/>
    </source>
</evidence>
<evidence type="ECO:0000259" key="2">
    <source>
        <dbReference type="Pfam" id="PF01408"/>
    </source>
</evidence>
<dbReference type="SUPFAM" id="SSF51735">
    <property type="entry name" value="NAD(P)-binding Rossmann-fold domains"/>
    <property type="match status" value="1"/>
</dbReference>
<reference evidence="3 4" key="1">
    <citation type="submission" date="2020-03" db="EMBL/GenBank/DDBJ databases">
        <title>Whole genome shotgun sequence of Phytohabitans flavus NBRC 107702.</title>
        <authorList>
            <person name="Komaki H."/>
            <person name="Tamura T."/>
        </authorList>
    </citation>
    <scope>NUCLEOTIDE SEQUENCE [LARGE SCALE GENOMIC DNA]</scope>
    <source>
        <strain evidence="3 4">NBRC 107702</strain>
    </source>
</reference>
<dbReference type="RefSeq" id="WP_197938327.1">
    <property type="nucleotide sequence ID" value="NZ_AP022870.1"/>
</dbReference>
<proteinExistence type="predicted"/>
<name>A0A6F8XQ30_9ACTN</name>
<evidence type="ECO:0000313" key="3">
    <source>
        <dbReference type="EMBL" id="BCB75899.1"/>
    </source>
</evidence>
<dbReference type="AlphaFoldDB" id="A0A6F8XQ30"/>
<dbReference type="InterPro" id="IPR052515">
    <property type="entry name" value="Gfo/Idh/MocA_Oxidoreductase"/>
</dbReference>
<dbReference type="Proteomes" id="UP000502508">
    <property type="component" value="Chromosome"/>
</dbReference>
<protein>
    <recommendedName>
        <fullName evidence="2">Gfo/Idh/MocA-like oxidoreductase N-terminal domain-containing protein</fullName>
    </recommendedName>
</protein>
<reference evidence="3 4" key="2">
    <citation type="submission" date="2020-03" db="EMBL/GenBank/DDBJ databases">
        <authorList>
            <person name="Ichikawa N."/>
            <person name="Kimura A."/>
            <person name="Kitahashi Y."/>
            <person name="Uohara A."/>
        </authorList>
    </citation>
    <scope>NUCLEOTIDE SEQUENCE [LARGE SCALE GENOMIC DNA]</scope>
    <source>
        <strain evidence="3 4">NBRC 107702</strain>
    </source>
</reference>
<dbReference type="KEGG" id="pfla:Pflav_023090"/>
<feature type="domain" description="Gfo/Idh/MocA-like oxidoreductase N-terminal" evidence="2">
    <location>
        <begin position="7"/>
        <end position="78"/>
    </location>
</feature>
<dbReference type="PANTHER" id="PTHR43249:SF1">
    <property type="entry name" value="D-GLUCOSIDE 3-DEHYDROGENASE"/>
    <property type="match status" value="1"/>
</dbReference>
<gene>
    <name evidence="3" type="ORF">Pflav_023090</name>
</gene>
<sequence length="109" mass="12045">MAQRTYRIAIVGTGGIAGAHARAVRDSGRGRLVAAVDVDADRARAFAKEWDVPRVFASLDELLGAEELDLAHICSPPDRTRRWRRGASRPASPRWWKSRRSSRSTSSTS</sequence>
<accession>A0A6F8XQ30</accession>
<dbReference type="Gene3D" id="3.40.50.720">
    <property type="entry name" value="NAD(P)-binding Rossmann-like Domain"/>
    <property type="match status" value="1"/>
</dbReference>
<dbReference type="PANTHER" id="PTHR43249">
    <property type="entry name" value="UDP-N-ACETYL-2-AMINO-2-DEOXY-D-GLUCURONATE OXIDASE"/>
    <property type="match status" value="1"/>
</dbReference>